<proteinExistence type="predicted"/>
<reference evidence="1 2" key="1">
    <citation type="journal article" date="2019" name="Emerg. Microbes Infect.">
        <title>Comprehensive subspecies identification of 175 nontuberculous mycobacteria species based on 7547 genomic profiles.</title>
        <authorList>
            <person name="Matsumoto Y."/>
            <person name="Kinjo T."/>
            <person name="Motooka D."/>
            <person name="Nabeya D."/>
            <person name="Jung N."/>
            <person name="Uechi K."/>
            <person name="Horii T."/>
            <person name="Iida T."/>
            <person name="Fujita J."/>
            <person name="Nakamura S."/>
        </authorList>
    </citation>
    <scope>NUCLEOTIDE SEQUENCE [LARGE SCALE GENOMIC DNA]</scope>
    <source>
        <strain evidence="1 2">JCM 6396</strain>
    </source>
</reference>
<sequence>MTEHPTTQSRIADGRDEVIELAYRPWQLIGAGRLEDGLALLDDSGTWWAISSRTTTPMAEIKPTLRGVFGLIGPSFEFTDAIVESDRVALMVECRADLPDGVAFHNVCTFITRVDLDRGVVVEVREYVDSLHSAQTLKPAMAAAGVKASG</sequence>
<dbReference type="OrthoDB" id="6657864at2"/>
<accession>A0A7I7K0E9</accession>
<dbReference type="InterPro" id="IPR032710">
    <property type="entry name" value="NTF2-like_dom_sf"/>
</dbReference>
<dbReference type="KEGG" id="mdu:MDUV_18490"/>
<evidence type="ECO:0000313" key="1">
    <source>
        <dbReference type="EMBL" id="BBX16989.1"/>
    </source>
</evidence>
<evidence type="ECO:0000313" key="2">
    <source>
        <dbReference type="Proteomes" id="UP000467006"/>
    </source>
</evidence>
<dbReference type="AlphaFoldDB" id="A0A7I7K0E9"/>
<dbReference type="Proteomes" id="UP000467006">
    <property type="component" value="Chromosome"/>
</dbReference>
<protein>
    <submittedName>
        <fullName evidence="1">Uncharacterized protein</fullName>
    </submittedName>
</protein>
<gene>
    <name evidence="1" type="ORF">MDUV_18490</name>
</gene>
<name>A0A7I7K0E9_9MYCO</name>
<organism evidence="1 2">
    <name type="scientific">Mycolicibacterium duvalii</name>
    <dbReference type="NCBI Taxonomy" id="39688"/>
    <lineage>
        <taxon>Bacteria</taxon>
        <taxon>Bacillati</taxon>
        <taxon>Actinomycetota</taxon>
        <taxon>Actinomycetes</taxon>
        <taxon>Mycobacteriales</taxon>
        <taxon>Mycobacteriaceae</taxon>
        <taxon>Mycolicibacterium</taxon>
    </lineage>
</organism>
<dbReference type="EMBL" id="AP022563">
    <property type="protein sequence ID" value="BBX16989.1"/>
    <property type="molecule type" value="Genomic_DNA"/>
</dbReference>
<dbReference type="RefSeq" id="WP_098004722.1">
    <property type="nucleotide sequence ID" value="NZ_AP022563.1"/>
</dbReference>
<dbReference type="SUPFAM" id="SSF54427">
    <property type="entry name" value="NTF2-like"/>
    <property type="match status" value="1"/>
</dbReference>
<keyword evidence="2" id="KW-1185">Reference proteome</keyword>
<dbReference type="Gene3D" id="3.10.450.50">
    <property type="match status" value="1"/>
</dbReference>